<evidence type="ECO:0000313" key="3">
    <source>
        <dbReference type="Proteomes" id="UP001432322"/>
    </source>
</evidence>
<dbReference type="AlphaFoldDB" id="A0AAV5UXP2"/>
<organism evidence="2 3">
    <name type="scientific">Pristionchus fissidentatus</name>
    <dbReference type="NCBI Taxonomy" id="1538716"/>
    <lineage>
        <taxon>Eukaryota</taxon>
        <taxon>Metazoa</taxon>
        <taxon>Ecdysozoa</taxon>
        <taxon>Nematoda</taxon>
        <taxon>Chromadorea</taxon>
        <taxon>Rhabditida</taxon>
        <taxon>Rhabditina</taxon>
        <taxon>Diplogasteromorpha</taxon>
        <taxon>Diplogasteroidea</taxon>
        <taxon>Neodiplogasteridae</taxon>
        <taxon>Pristionchus</taxon>
    </lineage>
</organism>
<comment type="caution">
    <text evidence="2">The sequence shown here is derived from an EMBL/GenBank/DDBJ whole genome shotgun (WGS) entry which is preliminary data.</text>
</comment>
<evidence type="ECO:0008006" key="4">
    <source>
        <dbReference type="Google" id="ProtNLM"/>
    </source>
</evidence>
<feature type="chain" id="PRO_5043562935" description="Secreted protein" evidence="1">
    <location>
        <begin position="19"/>
        <end position="268"/>
    </location>
</feature>
<sequence length="268" mass="29012">LVLVLLLLQLLHRHSCRSSTATVVLLHARGARVHLRDGRRRHAHVVQRAEVLLAAVGRVAGGTVGAVVRLRGRLRERAALIRHVVLHGHVGRSAGATAKMEGCHLGRGRGAVGRVAGAAKAAGRGCIRSCCCSNRVVAAGWLRQTRRVQHERLRKLLRLLAGRERVREHVERGHVVAPERILACHHSSPVSDGVEHVVLVRLHGQRVVEVARLAPRVHLARPIRTVRLSVGSAVPPLGAAGRGAASVRVVAAVHRLLLLLLTVVLHHY</sequence>
<protein>
    <recommendedName>
        <fullName evidence="4">Secreted protein</fullName>
    </recommendedName>
</protein>
<name>A0AAV5UXP2_9BILA</name>
<feature type="non-terminal residue" evidence="2">
    <location>
        <position position="1"/>
    </location>
</feature>
<keyword evidence="3" id="KW-1185">Reference proteome</keyword>
<evidence type="ECO:0000313" key="2">
    <source>
        <dbReference type="EMBL" id="GMT11884.1"/>
    </source>
</evidence>
<dbReference type="EMBL" id="BTSY01000001">
    <property type="protein sequence ID" value="GMT11884.1"/>
    <property type="molecule type" value="Genomic_DNA"/>
</dbReference>
<keyword evidence="1" id="KW-0732">Signal</keyword>
<proteinExistence type="predicted"/>
<gene>
    <name evidence="2" type="ORF">PFISCL1PPCAC_3181</name>
</gene>
<accession>A0AAV5UXP2</accession>
<dbReference type="Proteomes" id="UP001432322">
    <property type="component" value="Unassembled WGS sequence"/>
</dbReference>
<feature type="signal peptide" evidence="1">
    <location>
        <begin position="1"/>
        <end position="18"/>
    </location>
</feature>
<evidence type="ECO:0000256" key="1">
    <source>
        <dbReference type="SAM" id="SignalP"/>
    </source>
</evidence>
<reference evidence="2" key="1">
    <citation type="submission" date="2023-10" db="EMBL/GenBank/DDBJ databases">
        <title>Genome assembly of Pristionchus species.</title>
        <authorList>
            <person name="Yoshida K."/>
            <person name="Sommer R.J."/>
        </authorList>
    </citation>
    <scope>NUCLEOTIDE SEQUENCE</scope>
    <source>
        <strain evidence="2">RS5133</strain>
    </source>
</reference>